<feature type="domain" description="N-acetyltransferase" evidence="1">
    <location>
        <begin position="20"/>
        <end position="71"/>
    </location>
</feature>
<dbReference type="SUPFAM" id="SSF55729">
    <property type="entry name" value="Acyl-CoA N-acyltransferases (Nat)"/>
    <property type="match status" value="1"/>
</dbReference>
<name>A0ABW9G783_9GAMM</name>
<protein>
    <submittedName>
        <fullName evidence="2">GNAT family N-acetyltransferase</fullName>
    </submittedName>
</protein>
<dbReference type="Pfam" id="PF13302">
    <property type="entry name" value="Acetyltransf_3"/>
    <property type="match status" value="1"/>
</dbReference>
<accession>A0ABW9G783</accession>
<keyword evidence="3" id="KW-1185">Reference proteome</keyword>
<gene>
    <name evidence="2" type="ORF">ABUE30_09730</name>
</gene>
<evidence type="ECO:0000313" key="2">
    <source>
        <dbReference type="EMBL" id="MFM2485337.1"/>
    </source>
</evidence>
<dbReference type="Proteomes" id="UP001629953">
    <property type="component" value="Unassembled WGS sequence"/>
</dbReference>
<proteinExistence type="predicted"/>
<reference evidence="2 3" key="1">
    <citation type="journal article" date="2013" name="Int. J. Syst. Evol. Microbiol.">
        <title>Celerinatantimonas yamalensis sp. nov., a cold-adapted diazotrophic bacterium from a cold permafrost brine.</title>
        <authorList>
            <person name="Shcherbakova V."/>
            <person name="Chuvilskaya N."/>
            <person name="Rivkina E."/>
            <person name="Demidov N."/>
            <person name="Uchaeva V."/>
            <person name="Suetin S."/>
            <person name="Suzina N."/>
            <person name="Gilichinsky D."/>
        </authorList>
    </citation>
    <scope>NUCLEOTIDE SEQUENCE [LARGE SCALE GENOMIC DNA]</scope>
    <source>
        <strain evidence="2 3">C7</strain>
    </source>
</reference>
<dbReference type="Gene3D" id="3.40.630.30">
    <property type="match status" value="1"/>
</dbReference>
<dbReference type="RefSeq" id="WP_408623552.1">
    <property type="nucleotide sequence ID" value="NZ_JBEQCT010000003.1"/>
</dbReference>
<comment type="caution">
    <text evidence="2">The sequence shown here is derived from an EMBL/GenBank/DDBJ whole genome shotgun (WGS) entry which is preliminary data.</text>
</comment>
<dbReference type="InterPro" id="IPR016181">
    <property type="entry name" value="Acyl_CoA_acyltransferase"/>
</dbReference>
<dbReference type="InterPro" id="IPR000182">
    <property type="entry name" value="GNAT_dom"/>
</dbReference>
<evidence type="ECO:0000313" key="3">
    <source>
        <dbReference type="Proteomes" id="UP001629953"/>
    </source>
</evidence>
<evidence type="ECO:0000259" key="1">
    <source>
        <dbReference type="Pfam" id="PF13302"/>
    </source>
</evidence>
<dbReference type="EMBL" id="JBEQCT010000003">
    <property type="protein sequence ID" value="MFM2485337.1"/>
    <property type="molecule type" value="Genomic_DNA"/>
</dbReference>
<sequence>MHHARFRNQAIVACQCVTIVWLLPKSKGKEYAKEASIAAVAYAYNELGWCKVETYMHDSNDSARVLVKRLGGIQSGRHKFHDGLSRNIYIIPKPA</sequence>
<organism evidence="2 3">
    <name type="scientific">Celerinatantimonas yamalensis</name>
    <dbReference type="NCBI Taxonomy" id="559956"/>
    <lineage>
        <taxon>Bacteria</taxon>
        <taxon>Pseudomonadati</taxon>
        <taxon>Pseudomonadota</taxon>
        <taxon>Gammaproteobacteria</taxon>
        <taxon>Celerinatantimonadaceae</taxon>
        <taxon>Celerinatantimonas</taxon>
    </lineage>
</organism>